<dbReference type="InterPro" id="IPR050109">
    <property type="entry name" value="HTH-type_TetR-like_transc_reg"/>
</dbReference>
<keyword evidence="2 4" id="KW-0238">DNA-binding</keyword>
<proteinExistence type="predicted"/>
<dbReference type="PANTHER" id="PTHR30055">
    <property type="entry name" value="HTH-TYPE TRANSCRIPTIONAL REGULATOR RUTR"/>
    <property type="match status" value="1"/>
</dbReference>
<organism evidence="6 7">
    <name type="scientific">Arachnia propionica</name>
    <dbReference type="NCBI Taxonomy" id="1750"/>
    <lineage>
        <taxon>Bacteria</taxon>
        <taxon>Bacillati</taxon>
        <taxon>Actinomycetota</taxon>
        <taxon>Actinomycetes</taxon>
        <taxon>Propionibacteriales</taxon>
        <taxon>Propionibacteriaceae</taxon>
        <taxon>Arachnia</taxon>
    </lineage>
</organism>
<evidence type="ECO:0000256" key="2">
    <source>
        <dbReference type="ARBA" id="ARBA00023125"/>
    </source>
</evidence>
<name>A0A3P1T3H8_9ACTN</name>
<evidence type="ECO:0000313" key="6">
    <source>
        <dbReference type="EMBL" id="RRD03848.1"/>
    </source>
</evidence>
<keyword evidence="1" id="KW-0805">Transcription regulation</keyword>
<dbReference type="SUPFAM" id="SSF46689">
    <property type="entry name" value="Homeodomain-like"/>
    <property type="match status" value="1"/>
</dbReference>
<evidence type="ECO:0000256" key="1">
    <source>
        <dbReference type="ARBA" id="ARBA00023015"/>
    </source>
</evidence>
<dbReference type="OrthoDB" id="7252896at2"/>
<accession>A0A3P1T3H8</accession>
<dbReference type="Proteomes" id="UP000280819">
    <property type="component" value="Unassembled WGS sequence"/>
</dbReference>
<dbReference type="EMBL" id="RQZG01000016">
    <property type="protein sequence ID" value="RRD03848.1"/>
    <property type="molecule type" value="Genomic_DNA"/>
</dbReference>
<feature type="DNA-binding region" description="H-T-H motif" evidence="4">
    <location>
        <begin position="47"/>
        <end position="66"/>
    </location>
</feature>
<dbReference type="Gene3D" id="1.10.357.10">
    <property type="entry name" value="Tetracycline Repressor, domain 2"/>
    <property type="match status" value="1"/>
</dbReference>
<evidence type="ECO:0000259" key="5">
    <source>
        <dbReference type="PROSITE" id="PS50977"/>
    </source>
</evidence>
<dbReference type="InterPro" id="IPR001647">
    <property type="entry name" value="HTH_TetR"/>
</dbReference>
<protein>
    <submittedName>
        <fullName evidence="6">TetR/AcrR family transcriptional regulator</fullName>
    </submittedName>
</protein>
<evidence type="ECO:0000256" key="3">
    <source>
        <dbReference type="ARBA" id="ARBA00023163"/>
    </source>
</evidence>
<evidence type="ECO:0000256" key="4">
    <source>
        <dbReference type="PROSITE-ProRule" id="PRU00335"/>
    </source>
</evidence>
<dbReference type="InterPro" id="IPR009057">
    <property type="entry name" value="Homeodomain-like_sf"/>
</dbReference>
<dbReference type="PRINTS" id="PR00455">
    <property type="entry name" value="HTHTETR"/>
</dbReference>
<dbReference type="PROSITE" id="PS50977">
    <property type="entry name" value="HTH_TETR_2"/>
    <property type="match status" value="1"/>
</dbReference>
<keyword evidence="3" id="KW-0804">Transcription</keyword>
<evidence type="ECO:0000313" key="7">
    <source>
        <dbReference type="Proteomes" id="UP000280819"/>
    </source>
</evidence>
<reference evidence="6 7" key="1">
    <citation type="submission" date="2018-11" db="EMBL/GenBank/DDBJ databases">
        <title>Genomes From Bacteria Associated with the Canine Oral Cavity: a Test Case for Automated Genome-Based Taxonomic Assignment.</title>
        <authorList>
            <person name="Coil D.A."/>
            <person name="Jospin G."/>
            <person name="Darling A.E."/>
            <person name="Wallis C."/>
            <person name="Davis I.J."/>
            <person name="Harris S."/>
            <person name="Eisen J.A."/>
            <person name="Holcombe L.J."/>
            <person name="O'Flynn C."/>
        </authorList>
    </citation>
    <scope>NUCLEOTIDE SEQUENCE [LARGE SCALE GENOMIC DNA]</scope>
    <source>
        <strain evidence="6 7">OH887_COT-365</strain>
    </source>
</reference>
<feature type="domain" description="HTH tetR-type" evidence="5">
    <location>
        <begin position="24"/>
        <end position="84"/>
    </location>
</feature>
<dbReference type="GO" id="GO:0003700">
    <property type="term" value="F:DNA-binding transcription factor activity"/>
    <property type="evidence" value="ECO:0007669"/>
    <property type="project" value="TreeGrafter"/>
</dbReference>
<comment type="caution">
    <text evidence="6">The sequence shown here is derived from an EMBL/GenBank/DDBJ whole genome shotgun (WGS) entry which is preliminary data.</text>
</comment>
<dbReference type="Pfam" id="PF00440">
    <property type="entry name" value="TetR_N"/>
    <property type="match status" value="1"/>
</dbReference>
<gene>
    <name evidence="6" type="ORF">EII34_12680</name>
</gene>
<sequence length="213" mass="23843">MQWCMQPGFADYHVAMTELTPRREATVARLIEAAIEQFAARGIDATSVEQICEAAGFSRGAFYSNFASKDDLCAAMIHQFQDRLLTELSTMVAEIPTNAETSEQLALVLDKIAAVISPTPQMTLTLLEIRLRAHRNPELYQRLVEADERTLPQQIAFIEHLISSLGIELILPTDQVLRIFEALFFYDAHCDPNADSRQVMAPLALALVRQPEP</sequence>
<dbReference type="PANTHER" id="PTHR30055:SF234">
    <property type="entry name" value="HTH-TYPE TRANSCRIPTIONAL REGULATOR BETI"/>
    <property type="match status" value="1"/>
</dbReference>
<dbReference type="GO" id="GO:0000976">
    <property type="term" value="F:transcription cis-regulatory region binding"/>
    <property type="evidence" value="ECO:0007669"/>
    <property type="project" value="TreeGrafter"/>
</dbReference>
<dbReference type="AlphaFoldDB" id="A0A3P1T3H8"/>